<keyword evidence="2" id="KW-1185">Reference proteome</keyword>
<proteinExistence type="predicted"/>
<dbReference type="AlphaFoldDB" id="A0A0A0BXK3"/>
<gene>
    <name evidence="1" type="ORF">N868_04980</name>
</gene>
<dbReference type="Proteomes" id="UP000029839">
    <property type="component" value="Unassembled WGS sequence"/>
</dbReference>
<evidence type="ECO:0000313" key="1">
    <source>
        <dbReference type="EMBL" id="KGM11894.1"/>
    </source>
</evidence>
<reference evidence="1 2" key="2">
    <citation type="journal article" date="2015" name="Stand. Genomic Sci.">
        <title>Draft genome sequence of Cellulomonas carbonis T26(T) and comparative analysis of six Cellulomonas genomes.</title>
        <authorList>
            <person name="Zhuang W."/>
            <person name="Zhang S."/>
            <person name="Xia X."/>
            <person name="Wang G."/>
        </authorList>
    </citation>
    <scope>NUCLEOTIDE SEQUENCE [LARGE SCALE GENOMIC DNA]</scope>
    <source>
        <strain evidence="1 2">T26</strain>
    </source>
</reference>
<dbReference type="InterPro" id="IPR032675">
    <property type="entry name" value="LRR_dom_sf"/>
</dbReference>
<organism evidence="1 2">
    <name type="scientific">Cellulomonas carbonis T26</name>
    <dbReference type="NCBI Taxonomy" id="947969"/>
    <lineage>
        <taxon>Bacteria</taxon>
        <taxon>Bacillati</taxon>
        <taxon>Actinomycetota</taxon>
        <taxon>Actinomycetes</taxon>
        <taxon>Micrococcales</taxon>
        <taxon>Cellulomonadaceae</taxon>
        <taxon>Cellulomonas</taxon>
    </lineage>
</organism>
<dbReference type="SUPFAM" id="SSF52058">
    <property type="entry name" value="L domain-like"/>
    <property type="match status" value="1"/>
</dbReference>
<protein>
    <recommendedName>
        <fullName evidence="3">Leucine-rich repeat domain-containing protein</fullName>
    </recommendedName>
</protein>
<reference evidence="1 2" key="1">
    <citation type="submission" date="2013-08" db="EMBL/GenBank/DDBJ databases">
        <title>Genome sequencing of Cellulomonas carbonis T26.</title>
        <authorList>
            <person name="Chen F."/>
            <person name="Li Y."/>
            <person name="Wang G."/>
        </authorList>
    </citation>
    <scope>NUCLEOTIDE SEQUENCE [LARGE SCALE GENOMIC DNA]</scope>
    <source>
        <strain evidence="1 2">T26</strain>
    </source>
</reference>
<dbReference type="RefSeq" id="WP_043603761.1">
    <property type="nucleotide sequence ID" value="NZ_AXCY01000012.1"/>
</dbReference>
<sequence>MPRLASIWDCADGAHLPPVTSVREYQGEPVIAVAATQLHARHTRTQATKIVDEWVEFFSAGPSPITELHFVTRTPKRLFAALAGQTQLLRLFVKWGDYADLSALSAMDQLEVLRLGGASSVRSVEPLADLDATLTHLEIESLRDAHDLSPLGHLNNLVQLDLGGDWMSPRIAHIDSITWLPGLRRLEHLLLHTLIVDDLDYTPLLGLKRLKAVRVMQARGMRPSLTVLSDQLPWST</sequence>
<dbReference type="Gene3D" id="3.80.10.10">
    <property type="entry name" value="Ribonuclease Inhibitor"/>
    <property type="match status" value="1"/>
</dbReference>
<comment type="caution">
    <text evidence="1">The sequence shown here is derived from an EMBL/GenBank/DDBJ whole genome shotgun (WGS) entry which is preliminary data.</text>
</comment>
<evidence type="ECO:0008006" key="3">
    <source>
        <dbReference type="Google" id="ProtNLM"/>
    </source>
</evidence>
<dbReference type="EMBL" id="AXCY01000012">
    <property type="protein sequence ID" value="KGM11894.1"/>
    <property type="molecule type" value="Genomic_DNA"/>
</dbReference>
<accession>A0A0A0BXK3</accession>
<evidence type="ECO:0000313" key="2">
    <source>
        <dbReference type="Proteomes" id="UP000029839"/>
    </source>
</evidence>
<name>A0A0A0BXK3_9CELL</name>
<dbReference type="OrthoDB" id="3837873at2"/>